<evidence type="ECO:0000256" key="4">
    <source>
        <dbReference type="ARBA" id="ARBA00023136"/>
    </source>
</evidence>
<dbReference type="Proteomes" id="UP001652624">
    <property type="component" value="Unplaced"/>
</dbReference>
<keyword evidence="4 9" id="KW-0472">Membrane</keyword>
<proteinExistence type="inferred from homology"/>
<dbReference type="Pfam" id="PF01062">
    <property type="entry name" value="Bestrophin"/>
    <property type="match status" value="1"/>
</dbReference>
<evidence type="ECO:0000256" key="2">
    <source>
        <dbReference type="ARBA" id="ARBA00022692"/>
    </source>
</evidence>
<comment type="subcellular location">
    <subcellularLocation>
        <location evidence="9">Cell membrane</location>
        <topology evidence="9">Multi-pass membrane protein</topology>
    </subcellularLocation>
    <subcellularLocation>
        <location evidence="1">Membrane</location>
    </subcellularLocation>
</comment>
<evidence type="ECO:0000256" key="9">
    <source>
        <dbReference type="RuleBase" id="RU363126"/>
    </source>
</evidence>
<keyword evidence="5 9" id="KW-0869">Chloride channel</keyword>
<evidence type="ECO:0000256" key="10">
    <source>
        <dbReference type="SAM" id="MobiDB-lite"/>
    </source>
</evidence>
<dbReference type="GeneID" id="103116499"/>
<dbReference type="RefSeq" id="XP_060040466.1">
    <property type="nucleotide sequence ID" value="XM_060184483.1"/>
</dbReference>
<evidence type="ECO:0000313" key="12">
    <source>
        <dbReference type="RefSeq" id="XP_060040466.1"/>
    </source>
</evidence>
<protein>
    <recommendedName>
        <fullName evidence="9">Bestrophin</fullName>
    </recommendedName>
</protein>
<keyword evidence="9" id="KW-0406">Ion transport</keyword>
<evidence type="ECO:0000256" key="5">
    <source>
        <dbReference type="ARBA" id="ARBA00023173"/>
    </source>
</evidence>
<evidence type="ECO:0000256" key="3">
    <source>
        <dbReference type="ARBA" id="ARBA00022989"/>
    </source>
</evidence>
<keyword evidence="9" id="KW-0813">Transport</keyword>
<evidence type="ECO:0000256" key="6">
    <source>
        <dbReference type="ARBA" id="ARBA00023214"/>
    </source>
</evidence>
<evidence type="ECO:0000256" key="1">
    <source>
        <dbReference type="ARBA" id="ARBA00004370"/>
    </source>
</evidence>
<keyword evidence="6 9" id="KW-0868">Chloride</keyword>
<organism evidence="11 12">
    <name type="scientific">Erinaceus europaeus</name>
    <name type="common">Western European hedgehog</name>
    <dbReference type="NCBI Taxonomy" id="9365"/>
    <lineage>
        <taxon>Eukaryota</taxon>
        <taxon>Metazoa</taxon>
        <taxon>Chordata</taxon>
        <taxon>Craniata</taxon>
        <taxon>Vertebrata</taxon>
        <taxon>Euteleostomi</taxon>
        <taxon>Mammalia</taxon>
        <taxon>Eutheria</taxon>
        <taxon>Laurasiatheria</taxon>
        <taxon>Eulipotyphla</taxon>
        <taxon>Erinaceidae</taxon>
        <taxon>Erinaceinae</taxon>
        <taxon>Erinaceus</taxon>
    </lineage>
</organism>
<reference evidence="12" key="1">
    <citation type="submission" date="2025-08" db="UniProtKB">
        <authorList>
            <consortium name="RefSeq"/>
        </authorList>
    </citation>
    <scope>IDENTIFICATION</scope>
</reference>
<feature type="transmembrane region" description="Helical" evidence="9">
    <location>
        <begin position="31"/>
        <end position="50"/>
    </location>
</feature>
<feature type="transmembrane region" description="Helical" evidence="9">
    <location>
        <begin position="235"/>
        <end position="258"/>
    </location>
</feature>
<name>A0ABM3WV63_ERIEU</name>
<gene>
    <name evidence="12" type="primary">BEST1</name>
</gene>
<keyword evidence="9" id="KW-0407">Ion channel</keyword>
<feature type="transmembrane region" description="Helical" evidence="9">
    <location>
        <begin position="71"/>
        <end position="94"/>
    </location>
</feature>
<feature type="transmembrane region" description="Helical" evidence="9">
    <location>
        <begin position="270"/>
        <end position="288"/>
    </location>
</feature>
<keyword evidence="2 9" id="KW-0812">Transmembrane</keyword>
<keyword evidence="9" id="KW-1003">Cell membrane</keyword>
<evidence type="ECO:0000313" key="11">
    <source>
        <dbReference type="Proteomes" id="UP001652624"/>
    </source>
</evidence>
<dbReference type="PANTHER" id="PTHR10736:SF4">
    <property type="entry name" value="BESTROPHIN-1"/>
    <property type="match status" value="1"/>
</dbReference>
<comment type="catalytic activity">
    <reaction evidence="7">
        <text>chloride(in) = chloride(out)</text>
        <dbReference type="Rhea" id="RHEA:29823"/>
        <dbReference type="ChEBI" id="CHEBI:17996"/>
    </reaction>
</comment>
<dbReference type="PANTHER" id="PTHR10736">
    <property type="entry name" value="BESTROPHIN"/>
    <property type="match status" value="1"/>
</dbReference>
<feature type="region of interest" description="Disordered" evidence="10">
    <location>
        <begin position="373"/>
        <end position="496"/>
    </location>
</feature>
<feature type="region of interest" description="Disordered" evidence="10">
    <location>
        <begin position="337"/>
        <end position="356"/>
    </location>
</feature>
<dbReference type="InterPro" id="IPR021134">
    <property type="entry name" value="Bestrophin-like"/>
</dbReference>
<feature type="compositionally biased region" description="Basic and acidic residues" evidence="10">
    <location>
        <begin position="414"/>
        <end position="438"/>
    </location>
</feature>
<evidence type="ECO:0000256" key="8">
    <source>
        <dbReference type="ARBA" id="ARBA00034769"/>
    </source>
</evidence>
<dbReference type="InterPro" id="IPR000615">
    <property type="entry name" value="Bestrophin"/>
</dbReference>
<accession>A0ABM3WV63</accession>
<comment type="similarity">
    <text evidence="8 9">Belongs to the anion channel-forming bestrophin (TC 1.A.46) family. Calcium-sensitive chloride channel subfamily.</text>
</comment>
<sequence>MTITYSSQVSNARLCSFSRLLLCWRGSIYKLLYGEFLIFLVCYYSIRFIYRNALSEDQQLMFEKLALYCDSYIQLIPISFVLGFYVTLVVTRWWSQYENLPWPDRLMNLVSGIVEGTDEQGRMMRRTLMRYANLGNLLILRSISTAVYKRFPSSQHLVQAGFMTPAEHKHLEKLSLPHNTFWVPWVWFVNLSMKAWNGGRIRDPVLLQSLLNEMNTLRSQCGHLYAYDWISIPLVYTQVVTVAVYSFFLACLVGRQFLNPAKAYPGHEMDLFVPVFTILQFFFYAGWLKVAEQLINPFGEDDDDFETNWIVDRSLQVSMMAVDEMHRDLPPMERDLYWNETEPQPPYTAASAQSRRPSYLGSTFNISLHKKEMEVLSEPEEEESHPGVLGRFLGLYSPDHQPPRTNSNTKLLWPRKDAPQEGEPKAGQSDRDQEDTKSFKSSSQYGQPGYHSAPQAPQSHKPMVFPPEEPAHTSVHRVSSIDGALRDQPQPPMASGARETFELLPQGAEASARRKTVEFNLKDTSEAPLFQLRESHLQQLPILGEPGDAYWALENRDGAPS</sequence>
<comment type="function">
    <text evidence="9">Forms calcium-sensitive chloride channels. Permeable to bicarbonate.</text>
</comment>
<keyword evidence="3 9" id="KW-1133">Transmembrane helix</keyword>
<evidence type="ECO:0000256" key="7">
    <source>
        <dbReference type="ARBA" id="ARBA00024167"/>
    </source>
</evidence>
<keyword evidence="11" id="KW-1185">Reference proteome</keyword>